<dbReference type="EMBL" id="JAIWYP010000011">
    <property type="protein sequence ID" value="KAH3736848.1"/>
    <property type="molecule type" value="Genomic_DNA"/>
</dbReference>
<name>A0A9D4D3X4_DREPO</name>
<sequence length="149" mass="17233">MSDRKACEQWMSGVEKSGGFQAWLERQNKHRENESSAGNNKAACNRWIKGMGEMLPTVYDTTLVIVCHRCKNFFSMVNFCRRCEALSCVSCTRIDDRCEWCGEIQGYGQNRGVRLCICDGLIEWTMWADLVDYVNCCTLLLRKIECLKY</sequence>
<protein>
    <submittedName>
        <fullName evidence="1">Uncharacterized protein</fullName>
    </submittedName>
</protein>
<gene>
    <name evidence="1" type="ORF">DPMN_043423</name>
</gene>
<evidence type="ECO:0000313" key="2">
    <source>
        <dbReference type="Proteomes" id="UP000828390"/>
    </source>
</evidence>
<comment type="caution">
    <text evidence="1">The sequence shown here is derived from an EMBL/GenBank/DDBJ whole genome shotgun (WGS) entry which is preliminary data.</text>
</comment>
<dbReference type="Proteomes" id="UP000828390">
    <property type="component" value="Unassembled WGS sequence"/>
</dbReference>
<proteinExistence type="predicted"/>
<reference evidence="1" key="2">
    <citation type="submission" date="2020-11" db="EMBL/GenBank/DDBJ databases">
        <authorList>
            <person name="McCartney M.A."/>
            <person name="Auch B."/>
            <person name="Kono T."/>
            <person name="Mallez S."/>
            <person name="Becker A."/>
            <person name="Gohl D.M."/>
            <person name="Silverstein K.A.T."/>
            <person name="Koren S."/>
            <person name="Bechman K.B."/>
            <person name="Herman A."/>
            <person name="Abrahante J.E."/>
            <person name="Garbe J."/>
        </authorList>
    </citation>
    <scope>NUCLEOTIDE SEQUENCE</scope>
    <source>
        <strain evidence="1">Duluth1</strain>
        <tissue evidence="1">Whole animal</tissue>
    </source>
</reference>
<dbReference type="AlphaFoldDB" id="A0A9D4D3X4"/>
<organism evidence="1 2">
    <name type="scientific">Dreissena polymorpha</name>
    <name type="common">Zebra mussel</name>
    <name type="synonym">Mytilus polymorpha</name>
    <dbReference type="NCBI Taxonomy" id="45954"/>
    <lineage>
        <taxon>Eukaryota</taxon>
        <taxon>Metazoa</taxon>
        <taxon>Spiralia</taxon>
        <taxon>Lophotrochozoa</taxon>
        <taxon>Mollusca</taxon>
        <taxon>Bivalvia</taxon>
        <taxon>Autobranchia</taxon>
        <taxon>Heteroconchia</taxon>
        <taxon>Euheterodonta</taxon>
        <taxon>Imparidentia</taxon>
        <taxon>Neoheterodontei</taxon>
        <taxon>Myida</taxon>
        <taxon>Dreissenoidea</taxon>
        <taxon>Dreissenidae</taxon>
        <taxon>Dreissena</taxon>
    </lineage>
</organism>
<evidence type="ECO:0000313" key="1">
    <source>
        <dbReference type="EMBL" id="KAH3736848.1"/>
    </source>
</evidence>
<reference evidence="1" key="1">
    <citation type="journal article" date="2019" name="bioRxiv">
        <title>The Genome of the Zebra Mussel, Dreissena polymorpha: A Resource for Invasive Species Research.</title>
        <authorList>
            <person name="McCartney M.A."/>
            <person name="Auch B."/>
            <person name="Kono T."/>
            <person name="Mallez S."/>
            <person name="Zhang Y."/>
            <person name="Obille A."/>
            <person name="Becker A."/>
            <person name="Abrahante J.E."/>
            <person name="Garbe J."/>
            <person name="Badalamenti J.P."/>
            <person name="Herman A."/>
            <person name="Mangelson H."/>
            <person name="Liachko I."/>
            <person name="Sullivan S."/>
            <person name="Sone E.D."/>
            <person name="Koren S."/>
            <person name="Silverstein K.A.T."/>
            <person name="Beckman K.B."/>
            <person name="Gohl D.M."/>
        </authorList>
    </citation>
    <scope>NUCLEOTIDE SEQUENCE</scope>
    <source>
        <strain evidence="1">Duluth1</strain>
        <tissue evidence="1">Whole animal</tissue>
    </source>
</reference>
<keyword evidence="2" id="KW-1185">Reference proteome</keyword>
<accession>A0A9D4D3X4</accession>